<organism evidence="1 2">
    <name type="scientific">Strongylus vulgaris</name>
    <name type="common">Blood worm</name>
    <dbReference type="NCBI Taxonomy" id="40348"/>
    <lineage>
        <taxon>Eukaryota</taxon>
        <taxon>Metazoa</taxon>
        <taxon>Ecdysozoa</taxon>
        <taxon>Nematoda</taxon>
        <taxon>Chromadorea</taxon>
        <taxon>Rhabditida</taxon>
        <taxon>Rhabditina</taxon>
        <taxon>Rhabditomorpha</taxon>
        <taxon>Strongyloidea</taxon>
        <taxon>Strongylidae</taxon>
        <taxon>Strongylus</taxon>
    </lineage>
</organism>
<dbReference type="EMBL" id="UYYB01001739">
    <property type="protein sequence ID" value="VDM65952.1"/>
    <property type="molecule type" value="Genomic_DNA"/>
</dbReference>
<keyword evidence="2" id="KW-1185">Reference proteome</keyword>
<dbReference type="Proteomes" id="UP000270094">
    <property type="component" value="Unassembled WGS sequence"/>
</dbReference>
<gene>
    <name evidence="1" type="ORF">SVUK_LOCUS950</name>
</gene>
<name>A0A3P7KDH6_STRVU</name>
<sequence>MNANRTLQKGPRQVYDHMKDGEVGRCVAMRRVHWLTPTIIAIATIEYRGAFKSVSPYLVTAAAGEELLKVSGASRPLSLELQDKPKPRILSPPY</sequence>
<protein>
    <submittedName>
        <fullName evidence="1">Uncharacterized protein</fullName>
    </submittedName>
</protein>
<dbReference type="AlphaFoldDB" id="A0A3P7KDH6"/>
<reference evidence="1 2" key="1">
    <citation type="submission" date="2018-11" db="EMBL/GenBank/DDBJ databases">
        <authorList>
            <consortium name="Pathogen Informatics"/>
        </authorList>
    </citation>
    <scope>NUCLEOTIDE SEQUENCE [LARGE SCALE GENOMIC DNA]</scope>
</reference>
<evidence type="ECO:0000313" key="2">
    <source>
        <dbReference type="Proteomes" id="UP000270094"/>
    </source>
</evidence>
<evidence type="ECO:0000313" key="1">
    <source>
        <dbReference type="EMBL" id="VDM65952.1"/>
    </source>
</evidence>
<proteinExistence type="predicted"/>
<accession>A0A3P7KDH6</accession>